<name>A0ABP8NZ32_9NOCA</name>
<dbReference type="Gene3D" id="4.10.320.10">
    <property type="entry name" value="E3-binding domain"/>
    <property type="match status" value="1"/>
</dbReference>
<dbReference type="Proteomes" id="UP001501183">
    <property type="component" value="Unassembled WGS sequence"/>
</dbReference>
<feature type="domain" description="Lsr2 DNA-binding" evidence="4">
    <location>
        <begin position="82"/>
        <end position="117"/>
    </location>
</feature>
<reference evidence="6" key="1">
    <citation type="journal article" date="2019" name="Int. J. Syst. Evol. Microbiol.">
        <title>The Global Catalogue of Microorganisms (GCM) 10K type strain sequencing project: providing services to taxonomists for standard genome sequencing and annotation.</title>
        <authorList>
            <consortium name="The Broad Institute Genomics Platform"/>
            <consortium name="The Broad Institute Genome Sequencing Center for Infectious Disease"/>
            <person name="Wu L."/>
            <person name="Ma J."/>
        </authorList>
    </citation>
    <scope>NUCLEOTIDE SEQUENCE [LARGE SCALE GENOMIC DNA]</scope>
    <source>
        <strain evidence="6">JCM 32206</strain>
    </source>
</reference>
<dbReference type="EMBL" id="BAABFB010000026">
    <property type="protein sequence ID" value="GAA4475307.1"/>
    <property type="molecule type" value="Genomic_DNA"/>
</dbReference>
<keyword evidence="6" id="KW-1185">Reference proteome</keyword>
<feature type="compositionally biased region" description="Low complexity" evidence="2">
    <location>
        <begin position="60"/>
        <end position="76"/>
    </location>
</feature>
<feature type="domain" description="Lsr2 dimerization" evidence="3">
    <location>
        <begin position="1"/>
        <end position="58"/>
    </location>
</feature>
<evidence type="ECO:0000259" key="4">
    <source>
        <dbReference type="Pfam" id="PF23359"/>
    </source>
</evidence>
<proteinExistence type="predicted"/>
<evidence type="ECO:0000256" key="1">
    <source>
        <dbReference type="ARBA" id="ARBA00023125"/>
    </source>
</evidence>
<keyword evidence="1" id="KW-0238">DNA-binding</keyword>
<evidence type="ECO:0000313" key="5">
    <source>
        <dbReference type="EMBL" id="GAA4475307.1"/>
    </source>
</evidence>
<dbReference type="InterPro" id="IPR036625">
    <property type="entry name" value="E3-bd_dom_sf"/>
</dbReference>
<accession>A0ABP8NZ32</accession>
<dbReference type="InterPro" id="IPR055370">
    <property type="entry name" value="Lsr2_DNA-bd"/>
</dbReference>
<evidence type="ECO:0000256" key="2">
    <source>
        <dbReference type="SAM" id="MobiDB-lite"/>
    </source>
</evidence>
<sequence>MARKVTVRVVDDVDSESEADQTVEFSLDGTGYEIDLTSHNAARLRDDLAVWVAHARRTPGRGTTAPTSKPAPTAARARTVIDRNQAAAIRDWARRHGHPVSARGRIAAGIVELYNSAHTS</sequence>
<dbReference type="Pfam" id="PF11774">
    <property type="entry name" value="Lsr2"/>
    <property type="match status" value="1"/>
</dbReference>
<feature type="region of interest" description="Disordered" evidence="2">
    <location>
        <begin position="57"/>
        <end position="76"/>
    </location>
</feature>
<dbReference type="RefSeq" id="WP_345342921.1">
    <property type="nucleotide sequence ID" value="NZ_BAABFB010000026.1"/>
</dbReference>
<dbReference type="InterPro" id="IPR042261">
    <property type="entry name" value="Lsr2-like_dimerization"/>
</dbReference>
<organism evidence="5 6">
    <name type="scientific">Rhodococcus olei</name>
    <dbReference type="NCBI Taxonomy" id="2161675"/>
    <lineage>
        <taxon>Bacteria</taxon>
        <taxon>Bacillati</taxon>
        <taxon>Actinomycetota</taxon>
        <taxon>Actinomycetes</taxon>
        <taxon>Mycobacteriales</taxon>
        <taxon>Nocardiaceae</taxon>
        <taxon>Rhodococcus</taxon>
    </lineage>
</organism>
<dbReference type="Pfam" id="PF23359">
    <property type="entry name" value="Lsr2_DNA-bd"/>
    <property type="match status" value="1"/>
</dbReference>
<protein>
    <submittedName>
        <fullName evidence="5">Lsr2 family protein</fullName>
    </submittedName>
</protein>
<evidence type="ECO:0000313" key="6">
    <source>
        <dbReference type="Proteomes" id="UP001501183"/>
    </source>
</evidence>
<gene>
    <name evidence="5" type="ORF">GCM10023094_12510</name>
</gene>
<dbReference type="Gene3D" id="3.30.60.230">
    <property type="entry name" value="Lsr2, dimerization domain"/>
    <property type="match status" value="1"/>
</dbReference>
<evidence type="ECO:0000259" key="3">
    <source>
        <dbReference type="Pfam" id="PF11774"/>
    </source>
</evidence>
<comment type="caution">
    <text evidence="5">The sequence shown here is derived from an EMBL/GenBank/DDBJ whole genome shotgun (WGS) entry which is preliminary data.</text>
</comment>
<dbReference type="InterPro" id="IPR024412">
    <property type="entry name" value="Lsr2_dim_dom"/>
</dbReference>